<keyword evidence="6 21" id="KW-0436">Ligase</keyword>
<dbReference type="AlphaFoldDB" id="A0A4R7STH3"/>
<feature type="active site" description="Proton donor" evidence="20">
    <location>
        <position position="686"/>
    </location>
</feature>
<evidence type="ECO:0000256" key="7">
    <source>
        <dbReference type="ARBA" id="ARBA00022618"/>
    </source>
</evidence>
<dbReference type="GO" id="GO:0009252">
    <property type="term" value="P:peptidoglycan biosynthetic process"/>
    <property type="evidence" value="ECO:0007669"/>
    <property type="project" value="UniProtKB-UniRule"/>
</dbReference>
<dbReference type="Gene3D" id="3.90.78.10">
    <property type="entry name" value="UDP-N-acetylenolpyruvoylglucosamine reductase, C-terminal domain"/>
    <property type="match status" value="1"/>
</dbReference>
<dbReference type="SUPFAM" id="SSF53623">
    <property type="entry name" value="MurD-like peptide ligases, catalytic domain"/>
    <property type="match status" value="1"/>
</dbReference>
<dbReference type="SUPFAM" id="SSF51984">
    <property type="entry name" value="MurCD N-terminal domain"/>
    <property type="match status" value="1"/>
</dbReference>
<feature type="binding site" evidence="21">
    <location>
        <begin position="122"/>
        <end position="128"/>
    </location>
    <ligand>
        <name>ATP</name>
        <dbReference type="ChEBI" id="CHEBI:30616"/>
    </ligand>
</feature>
<dbReference type="OrthoDB" id="9804126at2"/>
<evidence type="ECO:0000256" key="5">
    <source>
        <dbReference type="ARBA" id="ARBA00022490"/>
    </source>
</evidence>
<dbReference type="GO" id="GO:0005737">
    <property type="term" value="C:cytoplasm"/>
    <property type="evidence" value="ECO:0007669"/>
    <property type="project" value="UniProtKB-SubCell"/>
</dbReference>
<dbReference type="Gene3D" id="3.40.1190.10">
    <property type="entry name" value="Mur-like, catalytic domain"/>
    <property type="match status" value="1"/>
</dbReference>
<dbReference type="Gene3D" id="3.90.190.20">
    <property type="entry name" value="Mur ligase, C-terminal domain"/>
    <property type="match status" value="1"/>
</dbReference>
<name>A0A4R7STH3_9BACT</name>
<keyword evidence="14 21" id="KW-0573">Peptidoglycan synthesis</keyword>
<keyword evidence="9 21" id="KW-0547">Nucleotide-binding</keyword>
<evidence type="ECO:0000256" key="17">
    <source>
        <dbReference type="ARBA" id="ARBA00023316"/>
    </source>
</evidence>
<dbReference type="PANTHER" id="PTHR43445">
    <property type="entry name" value="UDP-N-ACETYLMURAMATE--L-ALANINE LIGASE-RELATED"/>
    <property type="match status" value="1"/>
</dbReference>
<keyword evidence="7 21" id="KW-0132">Cell division</keyword>
<keyword evidence="15 20" id="KW-0560">Oxidoreductase</keyword>
<evidence type="ECO:0000313" key="24">
    <source>
        <dbReference type="Proteomes" id="UP000295662"/>
    </source>
</evidence>
<evidence type="ECO:0000256" key="11">
    <source>
        <dbReference type="ARBA" id="ARBA00022840"/>
    </source>
</evidence>
<dbReference type="Proteomes" id="UP000295662">
    <property type="component" value="Unassembled WGS sequence"/>
</dbReference>
<comment type="similarity">
    <text evidence="20">Belongs to the MurB family.</text>
</comment>
<evidence type="ECO:0000256" key="18">
    <source>
        <dbReference type="ARBA" id="ARBA00047833"/>
    </source>
</evidence>
<evidence type="ECO:0000256" key="16">
    <source>
        <dbReference type="ARBA" id="ARBA00023306"/>
    </source>
</evidence>
<accession>A0A4R7STH3</accession>
<dbReference type="NCBIfam" id="TIGR01082">
    <property type="entry name" value="murC"/>
    <property type="match status" value="1"/>
</dbReference>
<comment type="catalytic activity">
    <reaction evidence="19 20">
        <text>UDP-N-acetyl-alpha-D-muramate + NADP(+) = UDP-N-acetyl-3-O-(1-carboxyvinyl)-alpha-D-glucosamine + NADPH + H(+)</text>
        <dbReference type="Rhea" id="RHEA:12248"/>
        <dbReference type="ChEBI" id="CHEBI:15378"/>
        <dbReference type="ChEBI" id="CHEBI:57783"/>
        <dbReference type="ChEBI" id="CHEBI:58349"/>
        <dbReference type="ChEBI" id="CHEBI:68483"/>
        <dbReference type="ChEBI" id="CHEBI:70757"/>
        <dbReference type="EC" id="1.3.1.98"/>
    </reaction>
</comment>
<dbReference type="InterPro" id="IPR050061">
    <property type="entry name" value="MurCDEF_pg_biosynth"/>
</dbReference>
<evidence type="ECO:0000256" key="9">
    <source>
        <dbReference type="ARBA" id="ARBA00022741"/>
    </source>
</evidence>
<evidence type="ECO:0000256" key="10">
    <source>
        <dbReference type="ARBA" id="ARBA00022827"/>
    </source>
</evidence>
<evidence type="ECO:0000256" key="20">
    <source>
        <dbReference type="HAMAP-Rule" id="MF_00037"/>
    </source>
</evidence>
<comment type="pathway">
    <text evidence="4 21">Cell wall biogenesis; peptidoglycan biosynthesis.</text>
</comment>
<dbReference type="HAMAP" id="MF_00037">
    <property type="entry name" value="MurB"/>
    <property type="match status" value="1"/>
</dbReference>
<dbReference type="GO" id="GO:0071949">
    <property type="term" value="F:FAD binding"/>
    <property type="evidence" value="ECO:0007669"/>
    <property type="project" value="InterPro"/>
</dbReference>
<dbReference type="SUPFAM" id="SSF56194">
    <property type="entry name" value="Uridine diphospho-N-Acetylenolpyruvylglucosamine reductase, MurB, C-terminal domain"/>
    <property type="match status" value="1"/>
</dbReference>
<feature type="domain" description="FAD-binding PCMH-type" evidence="22">
    <location>
        <begin position="493"/>
        <end position="658"/>
    </location>
</feature>
<evidence type="ECO:0000256" key="6">
    <source>
        <dbReference type="ARBA" id="ARBA00022598"/>
    </source>
</evidence>
<evidence type="ECO:0000256" key="15">
    <source>
        <dbReference type="ARBA" id="ARBA00023002"/>
    </source>
</evidence>
<keyword evidence="16 21" id="KW-0131">Cell cycle</keyword>
<keyword evidence="24" id="KW-1185">Reference proteome</keyword>
<evidence type="ECO:0000313" key="23">
    <source>
        <dbReference type="EMBL" id="TDU81548.1"/>
    </source>
</evidence>
<comment type="cofactor">
    <cofactor evidence="1 20">
        <name>FAD</name>
        <dbReference type="ChEBI" id="CHEBI:57692"/>
    </cofactor>
</comment>
<gene>
    <name evidence="21" type="primary">murC</name>
    <name evidence="20" type="synonym">murB</name>
    <name evidence="23" type="ORF">EI77_00858</name>
</gene>
<dbReference type="InterPro" id="IPR000713">
    <property type="entry name" value="Mur_ligase_N"/>
</dbReference>
<dbReference type="Gene3D" id="3.30.465.10">
    <property type="match status" value="1"/>
</dbReference>
<dbReference type="InterPro" id="IPR003170">
    <property type="entry name" value="MurB"/>
</dbReference>
<protein>
    <recommendedName>
        <fullName evidence="20 21">Multifunctional fusion protein</fullName>
    </recommendedName>
    <domain>
        <recommendedName>
            <fullName evidence="20">UDP-N-acetylenolpyruvoylglucosamine reductase</fullName>
            <ecNumber evidence="20">1.3.1.98</ecNumber>
        </recommendedName>
        <alternativeName>
            <fullName evidence="20">UDP-N-acetylmuramate dehydrogenase</fullName>
        </alternativeName>
    </domain>
    <domain>
        <recommendedName>
            <fullName evidence="21">UDP-N-acetylmuramate--L-alanine ligase</fullName>
            <ecNumber evidence="21">6.3.2.8</ecNumber>
        </recommendedName>
        <alternativeName>
            <fullName evidence="21">UDP-N-acetylmuramoyl-L-alanine synthetase</fullName>
        </alternativeName>
    </domain>
</protein>
<dbReference type="Gene3D" id="3.30.43.10">
    <property type="entry name" value="Uridine Diphospho-n-acetylenolpyruvylglucosamine Reductase, domain 2"/>
    <property type="match status" value="1"/>
</dbReference>
<dbReference type="Gene3D" id="3.40.50.720">
    <property type="entry name" value="NAD(P)-binding Rossmann-like Domain"/>
    <property type="match status" value="1"/>
</dbReference>
<dbReference type="Pfam" id="PF01225">
    <property type="entry name" value="Mur_ligase"/>
    <property type="match status" value="1"/>
</dbReference>
<dbReference type="EC" id="6.3.2.8" evidence="21"/>
<reference evidence="23 24" key="1">
    <citation type="submission" date="2019-03" db="EMBL/GenBank/DDBJ databases">
        <title>Genomic Encyclopedia of Archaeal and Bacterial Type Strains, Phase II (KMG-II): from individual species to whole genera.</title>
        <authorList>
            <person name="Goeker M."/>
        </authorList>
    </citation>
    <scope>NUCLEOTIDE SEQUENCE [LARGE SCALE GENOMIC DNA]</scope>
    <source>
        <strain evidence="23 24">ATCC 25309</strain>
    </source>
</reference>
<evidence type="ECO:0000256" key="19">
    <source>
        <dbReference type="ARBA" id="ARBA00048914"/>
    </source>
</evidence>
<comment type="subcellular location">
    <subcellularLocation>
        <location evidence="3 21">Cytoplasm</location>
    </subcellularLocation>
</comment>
<evidence type="ECO:0000256" key="1">
    <source>
        <dbReference type="ARBA" id="ARBA00001974"/>
    </source>
</evidence>
<keyword evidence="11 21" id="KW-0067">ATP-binding</keyword>
<dbReference type="HAMAP" id="MF_00046">
    <property type="entry name" value="MurC"/>
    <property type="match status" value="1"/>
</dbReference>
<keyword evidence="5 21" id="KW-0963">Cytoplasm</keyword>
<dbReference type="InterPro" id="IPR036615">
    <property type="entry name" value="Mur_ligase_C_dom_sf"/>
</dbReference>
<dbReference type="EC" id="1.3.1.98" evidence="20"/>
<dbReference type="PROSITE" id="PS51387">
    <property type="entry name" value="FAD_PCMH"/>
    <property type="match status" value="1"/>
</dbReference>
<dbReference type="InterPro" id="IPR016169">
    <property type="entry name" value="FAD-bd_PCMH_sub2"/>
</dbReference>
<dbReference type="GO" id="GO:0008360">
    <property type="term" value="P:regulation of cell shape"/>
    <property type="evidence" value="ECO:0007669"/>
    <property type="project" value="UniProtKB-KW"/>
</dbReference>
<evidence type="ECO:0000256" key="14">
    <source>
        <dbReference type="ARBA" id="ARBA00022984"/>
    </source>
</evidence>
<dbReference type="Pfam" id="PF02873">
    <property type="entry name" value="MurB_C"/>
    <property type="match status" value="1"/>
</dbReference>
<dbReference type="InterPro" id="IPR013221">
    <property type="entry name" value="Mur_ligase_cen"/>
</dbReference>
<dbReference type="Pfam" id="PF01565">
    <property type="entry name" value="FAD_binding_4"/>
    <property type="match status" value="1"/>
</dbReference>
<dbReference type="Pfam" id="PF02875">
    <property type="entry name" value="Mur_ligase_C"/>
    <property type="match status" value="1"/>
</dbReference>
<dbReference type="InterPro" id="IPR036318">
    <property type="entry name" value="FAD-bd_PCMH-like_sf"/>
</dbReference>
<dbReference type="RefSeq" id="WP_133793490.1">
    <property type="nucleotide sequence ID" value="NZ_SOCA01000001.1"/>
</dbReference>
<dbReference type="NCBIfam" id="TIGR00179">
    <property type="entry name" value="murB"/>
    <property type="match status" value="1"/>
</dbReference>
<keyword evidence="10 20" id="KW-0274">FAD</keyword>
<dbReference type="SUPFAM" id="SSF53244">
    <property type="entry name" value="MurD-like peptide ligases, peptide-binding domain"/>
    <property type="match status" value="1"/>
</dbReference>
<evidence type="ECO:0000256" key="12">
    <source>
        <dbReference type="ARBA" id="ARBA00022857"/>
    </source>
</evidence>
<dbReference type="PANTHER" id="PTHR43445:SF3">
    <property type="entry name" value="UDP-N-ACETYLMURAMATE--L-ALANINE LIGASE"/>
    <property type="match status" value="1"/>
</dbReference>
<organism evidence="23 24">
    <name type="scientific">Prosthecobacter fusiformis</name>
    <dbReference type="NCBI Taxonomy" id="48464"/>
    <lineage>
        <taxon>Bacteria</taxon>
        <taxon>Pseudomonadati</taxon>
        <taxon>Verrucomicrobiota</taxon>
        <taxon>Verrucomicrobiia</taxon>
        <taxon>Verrucomicrobiales</taxon>
        <taxon>Verrucomicrobiaceae</taxon>
        <taxon>Prosthecobacter</taxon>
    </lineage>
</organism>
<evidence type="ECO:0000256" key="3">
    <source>
        <dbReference type="ARBA" id="ARBA00004496"/>
    </source>
</evidence>
<feature type="active site" evidence="20">
    <location>
        <position position="638"/>
    </location>
</feature>
<dbReference type="GO" id="GO:0008762">
    <property type="term" value="F:UDP-N-acetylmuramate dehydrogenase activity"/>
    <property type="evidence" value="ECO:0007669"/>
    <property type="project" value="UniProtKB-UniRule"/>
</dbReference>
<dbReference type="GO" id="GO:0008763">
    <property type="term" value="F:UDP-N-acetylmuramate-L-alanine ligase activity"/>
    <property type="evidence" value="ECO:0007669"/>
    <property type="project" value="UniProtKB-UniRule"/>
</dbReference>
<dbReference type="NCBIfam" id="NF010480">
    <property type="entry name" value="PRK13905.1"/>
    <property type="match status" value="1"/>
</dbReference>
<evidence type="ECO:0000256" key="4">
    <source>
        <dbReference type="ARBA" id="ARBA00004752"/>
    </source>
</evidence>
<dbReference type="InterPro" id="IPR005758">
    <property type="entry name" value="UDP-N-AcMur_Ala_ligase_MurC"/>
</dbReference>
<dbReference type="InterPro" id="IPR011601">
    <property type="entry name" value="MurB_C"/>
</dbReference>
<dbReference type="EMBL" id="SOCA01000001">
    <property type="protein sequence ID" value="TDU81548.1"/>
    <property type="molecule type" value="Genomic_DNA"/>
</dbReference>
<keyword evidence="17 21" id="KW-0961">Cell wall biogenesis/degradation</keyword>
<evidence type="ECO:0000259" key="22">
    <source>
        <dbReference type="PROSITE" id="PS51387"/>
    </source>
</evidence>
<keyword evidence="8 20" id="KW-0285">Flavoprotein</keyword>
<dbReference type="InterPro" id="IPR004101">
    <property type="entry name" value="Mur_ligase_C"/>
</dbReference>
<sequence>MSHAVLSLLKESRHPMRIDLIGVAGSGMSGLASLLLALGHRVSGSDKVTTLETDRLVKLGLQFFSPHSEKEVEECDMVIYSSAIKPGNVAYEAAYKQGIPLVRRAEALAAVMANKKGVVVGGTHGKTTTSALTAHVLRQGGLKPSHYVGAEIPILGANAHWDAEGELFVAEGDESDGTLVNFHPEHSIILNIEAEHLDFYDGIEAIKTVFRQLLSQTPGHWVHCAEDPVAREVCSGPQGVSYGWSQDFDFSANILAMKPDRSDFEVYQKDRLLGVATLGIPGKHNVSNALAAIALATKLGVPFENIQHALKSFRGAKRRFEIRHSGELFTVVDDYGHHPSEIAATLATAKGLQPKRIVCLFQPHRYSRTQLLKKEFGASFGDVDELFVTDVYAASEKPLPGVSGETIVEEVMAQSATKAQSTPTLLLSRDKVGNALRPGDLLITLGAGNVHEVGRCIARDLPVLEKLCSLLEAHGGGTARLYEPMNRHTTFLIGGPAQYWVEPRSVEGFAEVVRYLRSHTVPIRVIGRGSNLLVRDGGIRGAVIHPAKGEFEDVRVEGETLVVGVGARLKKIASSARNAGLGGFEWMEGVPGNLGGAIRMNAGAMGTETFDQIVSIRFIDTDGQIQEKPLAEIEHHYRNVPEFEERYIVSAVLKGTPAPQDEIDIKLAASHQKRRTSQPVGASAGCAFKNPEVCGAGKLIDELGLKGRSVGKAIVSDIHGNFIVNSGGATAREVLDLVAEIQEIAQRERGVQLEMEVKVIGEDQPMGL</sequence>
<keyword evidence="12 20" id="KW-0521">NADP</keyword>
<dbReference type="Pfam" id="PF08245">
    <property type="entry name" value="Mur_ligase_M"/>
    <property type="match status" value="1"/>
</dbReference>
<evidence type="ECO:0000256" key="8">
    <source>
        <dbReference type="ARBA" id="ARBA00022630"/>
    </source>
</evidence>
<evidence type="ECO:0000256" key="13">
    <source>
        <dbReference type="ARBA" id="ARBA00022960"/>
    </source>
</evidence>
<evidence type="ECO:0000256" key="21">
    <source>
        <dbReference type="HAMAP-Rule" id="MF_00046"/>
    </source>
</evidence>
<dbReference type="GO" id="GO:0051301">
    <property type="term" value="P:cell division"/>
    <property type="evidence" value="ECO:0007669"/>
    <property type="project" value="UniProtKB-KW"/>
</dbReference>
<dbReference type="InterPro" id="IPR036565">
    <property type="entry name" value="Mur-like_cat_sf"/>
</dbReference>
<comment type="catalytic activity">
    <reaction evidence="18 21">
        <text>UDP-N-acetyl-alpha-D-muramate + L-alanine + ATP = UDP-N-acetyl-alpha-D-muramoyl-L-alanine + ADP + phosphate + H(+)</text>
        <dbReference type="Rhea" id="RHEA:23372"/>
        <dbReference type="ChEBI" id="CHEBI:15378"/>
        <dbReference type="ChEBI" id="CHEBI:30616"/>
        <dbReference type="ChEBI" id="CHEBI:43474"/>
        <dbReference type="ChEBI" id="CHEBI:57972"/>
        <dbReference type="ChEBI" id="CHEBI:70757"/>
        <dbReference type="ChEBI" id="CHEBI:83898"/>
        <dbReference type="ChEBI" id="CHEBI:456216"/>
        <dbReference type="EC" id="6.3.2.8"/>
    </reaction>
</comment>
<proteinExistence type="inferred from homology"/>
<evidence type="ECO:0000256" key="2">
    <source>
        <dbReference type="ARBA" id="ARBA00003921"/>
    </source>
</evidence>
<comment type="caution">
    <text evidence="23">The sequence shown here is derived from an EMBL/GenBank/DDBJ whole genome shotgun (WGS) entry which is preliminary data.</text>
</comment>
<comment type="similarity">
    <text evidence="21">Belongs to the MurCDEF family.</text>
</comment>
<dbReference type="SUPFAM" id="SSF56176">
    <property type="entry name" value="FAD-binding/transporter-associated domain-like"/>
    <property type="match status" value="1"/>
</dbReference>
<keyword evidence="13 21" id="KW-0133">Cell shape</keyword>
<comment type="function">
    <text evidence="2 21">Cell wall formation.</text>
</comment>
<dbReference type="InterPro" id="IPR036635">
    <property type="entry name" value="MurB_C_sf"/>
</dbReference>
<dbReference type="GO" id="GO:0005524">
    <property type="term" value="F:ATP binding"/>
    <property type="evidence" value="ECO:0007669"/>
    <property type="project" value="UniProtKB-UniRule"/>
</dbReference>
<dbReference type="InterPro" id="IPR016166">
    <property type="entry name" value="FAD-bd_PCMH"/>
</dbReference>
<dbReference type="UniPathway" id="UPA00219"/>
<dbReference type="InterPro" id="IPR016167">
    <property type="entry name" value="FAD-bd_PCMH_sub1"/>
</dbReference>
<feature type="active site" evidence="20">
    <location>
        <position position="756"/>
    </location>
</feature>
<dbReference type="InterPro" id="IPR006094">
    <property type="entry name" value="Oxid_FAD_bind_N"/>
</dbReference>
<dbReference type="GO" id="GO:0071555">
    <property type="term" value="P:cell wall organization"/>
    <property type="evidence" value="ECO:0007669"/>
    <property type="project" value="UniProtKB-KW"/>
</dbReference>